<evidence type="ECO:0000259" key="18">
    <source>
        <dbReference type="SMART" id="SM00482"/>
    </source>
</evidence>
<dbReference type="SUPFAM" id="SSF53098">
    <property type="entry name" value="Ribonuclease H-like"/>
    <property type="match status" value="1"/>
</dbReference>
<keyword evidence="7" id="KW-0540">Nuclease</keyword>
<dbReference type="KEGG" id="emt:CPZ25_017525"/>
<dbReference type="Gene3D" id="1.10.150.20">
    <property type="entry name" value="5' to 3' exonuclease, C-terminal subdomain"/>
    <property type="match status" value="2"/>
</dbReference>
<dbReference type="InterPro" id="IPR029060">
    <property type="entry name" value="PIN-like_dom_sf"/>
</dbReference>
<reference evidence="19 20" key="1">
    <citation type="submission" date="2018-05" db="EMBL/GenBank/DDBJ databases">
        <title>Genome comparison of Eubacterium sp.</title>
        <authorList>
            <person name="Feng Y."/>
            <person name="Sanchez-Andrea I."/>
            <person name="Stams A.J.M."/>
            <person name="De Vos W.M."/>
        </authorList>
    </citation>
    <scope>NUCLEOTIDE SEQUENCE [LARGE SCALE GENOMIC DNA]</scope>
    <source>
        <strain evidence="19 20">YI</strain>
    </source>
</reference>
<evidence type="ECO:0000259" key="17">
    <source>
        <dbReference type="SMART" id="SM00475"/>
    </source>
</evidence>
<evidence type="ECO:0000256" key="14">
    <source>
        <dbReference type="ARBA" id="ARBA00049244"/>
    </source>
</evidence>
<dbReference type="PANTHER" id="PTHR10133:SF27">
    <property type="entry name" value="DNA POLYMERASE NU"/>
    <property type="match status" value="1"/>
</dbReference>
<dbReference type="CDD" id="cd09898">
    <property type="entry name" value="H3TH_53EXO"/>
    <property type="match status" value="1"/>
</dbReference>
<dbReference type="Gene3D" id="3.30.70.370">
    <property type="match status" value="1"/>
</dbReference>
<dbReference type="CDD" id="cd09859">
    <property type="entry name" value="PIN_53EXO"/>
    <property type="match status" value="1"/>
</dbReference>
<dbReference type="CDD" id="cd06140">
    <property type="entry name" value="DNA_polA_I_Bacillus_like_exo"/>
    <property type="match status" value="1"/>
</dbReference>
<dbReference type="InterPro" id="IPR036279">
    <property type="entry name" value="5-3_exonuclease_C_sf"/>
</dbReference>
<dbReference type="InterPro" id="IPR020045">
    <property type="entry name" value="DNA_polI_H3TH"/>
</dbReference>
<evidence type="ECO:0000256" key="15">
    <source>
        <dbReference type="NCBIfam" id="TIGR00593"/>
    </source>
</evidence>
<dbReference type="PANTHER" id="PTHR10133">
    <property type="entry name" value="DNA POLYMERASE I"/>
    <property type="match status" value="1"/>
</dbReference>
<dbReference type="NCBIfam" id="TIGR00593">
    <property type="entry name" value="pola"/>
    <property type="match status" value="1"/>
</dbReference>
<dbReference type="InterPro" id="IPR012337">
    <property type="entry name" value="RNaseH-like_sf"/>
</dbReference>
<evidence type="ECO:0000256" key="6">
    <source>
        <dbReference type="ARBA" id="ARBA00022705"/>
    </source>
</evidence>
<evidence type="ECO:0000256" key="13">
    <source>
        <dbReference type="ARBA" id="ARBA00023204"/>
    </source>
</evidence>
<evidence type="ECO:0000256" key="3">
    <source>
        <dbReference type="ARBA" id="ARBA00020311"/>
    </source>
</evidence>
<keyword evidence="8 16" id="KW-0227">DNA damage</keyword>
<dbReference type="RefSeq" id="WP_096920056.1">
    <property type="nucleotide sequence ID" value="NZ_CP029487.1"/>
</dbReference>
<dbReference type="SMART" id="SM00475">
    <property type="entry name" value="53EXOc"/>
    <property type="match status" value="1"/>
</dbReference>
<evidence type="ECO:0000256" key="5">
    <source>
        <dbReference type="ARBA" id="ARBA00022695"/>
    </source>
</evidence>
<evidence type="ECO:0000313" key="20">
    <source>
        <dbReference type="Proteomes" id="UP000218387"/>
    </source>
</evidence>
<dbReference type="SUPFAM" id="SSF47807">
    <property type="entry name" value="5' to 3' exonuclease, C-terminal subdomain"/>
    <property type="match status" value="1"/>
</dbReference>
<dbReference type="InterPro" id="IPR008918">
    <property type="entry name" value="HhH2"/>
</dbReference>
<dbReference type="InterPro" id="IPR043502">
    <property type="entry name" value="DNA/RNA_pol_sf"/>
</dbReference>
<name>A0A4P9CBY3_EUBML</name>
<dbReference type="EC" id="2.7.7.7" evidence="2 15"/>
<dbReference type="GO" id="GO:0006261">
    <property type="term" value="P:DNA-templated DNA replication"/>
    <property type="evidence" value="ECO:0007669"/>
    <property type="project" value="UniProtKB-UniRule"/>
</dbReference>
<dbReference type="Proteomes" id="UP000218387">
    <property type="component" value="Chromosome"/>
</dbReference>
<dbReference type="AlphaFoldDB" id="A0A4P9CBY3"/>
<comment type="function">
    <text evidence="16">In addition to polymerase activity, this DNA polymerase exhibits 5'-3' exonuclease activity.</text>
</comment>
<evidence type="ECO:0000313" key="19">
    <source>
        <dbReference type="EMBL" id="QCT73053.1"/>
    </source>
</evidence>
<keyword evidence="20" id="KW-1185">Reference proteome</keyword>
<evidence type="ECO:0000256" key="7">
    <source>
        <dbReference type="ARBA" id="ARBA00022722"/>
    </source>
</evidence>
<dbReference type="InterPro" id="IPR020046">
    <property type="entry name" value="5-3_exonucl_a-hlix_arch_N"/>
</dbReference>
<dbReference type="FunFam" id="1.10.150.20:FF:000003">
    <property type="entry name" value="DNA polymerase I"/>
    <property type="match status" value="1"/>
</dbReference>
<dbReference type="FunFam" id="1.10.150.20:FF:000002">
    <property type="entry name" value="DNA polymerase I"/>
    <property type="match status" value="1"/>
</dbReference>
<dbReference type="InterPro" id="IPR002298">
    <property type="entry name" value="DNA_polymerase_A"/>
</dbReference>
<dbReference type="GO" id="GO:0003677">
    <property type="term" value="F:DNA binding"/>
    <property type="evidence" value="ECO:0007669"/>
    <property type="project" value="UniProtKB-UniRule"/>
</dbReference>
<evidence type="ECO:0000256" key="2">
    <source>
        <dbReference type="ARBA" id="ARBA00012417"/>
    </source>
</evidence>
<dbReference type="GO" id="GO:0003887">
    <property type="term" value="F:DNA-directed DNA polymerase activity"/>
    <property type="evidence" value="ECO:0007669"/>
    <property type="project" value="UniProtKB-UniRule"/>
</dbReference>
<evidence type="ECO:0000256" key="1">
    <source>
        <dbReference type="ARBA" id="ARBA00007705"/>
    </source>
</evidence>
<evidence type="ECO:0000256" key="12">
    <source>
        <dbReference type="ARBA" id="ARBA00023125"/>
    </source>
</evidence>
<sequence length="885" mass="100022">MNKKSILIDGNSLVYRMFYGVREMSNSKGIPTNAIYGFVNVLVKIQNEYKPDYLAVAFDLSAPTFRHKEYEDYKGGRDKMPEDLQVQMDLLKELLGKMGIPMITKEGYEADDIIGTLSKQGEARETKTQIITGDKDSFQLVDDYVNVLYTATRSGTQFATVDDAYIMERYGVTPKELIDVKALMGDPSDNIPGVAGIGEKTAIKLIKEYHNIDTLYEHIDDLKGKQKEKLETGKESAFASRFLGTICLDVPLDLSLEDLAFKPIFTEESIEMLRDLEFKSILNKILPDDGEGDAPVAASDIQYTTIGTTTEMITVMNRLARELKLTVYAYREDDRVWVAAYIGGVYYFVEKPAMVSAFFSGLGEIPEADSLQTVGHDLKNLTHIYHSQCSVIVNYTFDTYIGAYLLNPSDQRYDLQTIAMKYLGDTIQSEEDFFGKGKTLVSAADMDSARLAAFMVKNCEVIHRLEKPLSEKIEADGMTGLFQNIELPLLKIMASMEELGFKVDIHQLEELSVEFEKKIETLTSEIYELAEEDDFNINSTKQLGAILFDKLKLPVVKKTKTGYSTNAEVLDQLVLFHPIIQKIIDYRMISKLDSTYGKGLIKLVDPKTHKIYSTFNQTVTATGRLSSSDPNLQNIPVKTEMGREIRKVFVPSAEDRVLVDADYSQIELRVLAHLSEDENLIDTFVKNQDIHTRTASEIFNVPMDAVSREQRSHAKAINFGLIYGKQAFSLGKDLGITRGEAQSYIDLYFSRYPKVLEYMENIKAEAKEKGYVTTIWGRRRYITEINSRNRMLVQAGERMALNTPIQGSAADIIKIAMIKVYDRLEREGLKSQLILQVHDELIIDTLKTEQETVMKLLVEEMENAVDLKVPLTVDAHAGDSWYAVK</sequence>
<dbReference type="GO" id="GO:0008409">
    <property type="term" value="F:5'-3' exonuclease activity"/>
    <property type="evidence" value="ECO:0007669"/>
    <property type="project" value="UniProtKB-UniRule"/>
</dbReference>
<dbReference type="EMBL" id="CP029487">
    <property type="protein sequence ID" value="QCT73053.1"/>
    <property type="molecule type" value="Genomic_DNA"/>
</dbReference>
<evidence type="ECO:0000256" key="10">
    <source>
        <dbReference type="ARBA" id="ARBA00022839"/>
    </source>
</evidence>
<keyword evidence="9 16" id="KW-0378">Hydrolase</keyword>
<keyword evidence="5 16" id="KW-0548">Nucleotidyltransferase</keyword>
<dbReference type="Pfam" id="PF22619">
    <property type="entry name" value="DNA_polI_exo1"/>
    <property type="match status" value="1"/>
</dbReference>
<dbReference type="GO" id="GO:0006302">
    <property type="term" value="P:double-strand break repair"/>
    <property type="evidence" value="ECO:0007669"/>
    <property type="project" value="TreeGrafter"/>
</dbReference>
<keyword evidence="4 16" id="KW-0808">Transferase</keyword>
<feature type="domain" description="DNA-directed DNA polymerase family A palm" evidence="18">
    <location>
        <begin position="642"/>
        <end position="849"/>
    </location>
</feature>
<keyword evidence="11 16" id="KW-0239">DNA-directed DNA polymerase</keyword>
<dbReference type="Gene3D" id="1.20.1060.10">
    <property type="entry name" value="Taq DNA Polymerase, Chain T, domain 4"/>
    <property type="match status" value="1"/>
</dbReference>
<proteinExistence type="inferred from homology"/>
<protein>
    <recommendedName>
        <fullName evidence="3 15">DNA polymerase I</fullName>
        <ecNumber evidence="2 15">2.7.7.7</ecNumber>
    </recommendedName>
</protein>
<dbReference type="SUPFAM" id="SSF56672">
    <property type="entry name" value="DNA/RNA polymerases"/>
    <property type="match status" value="1"/>
</dbReference>
<dbReference type="Gene3D" id="3.30.420.10">
    <property type="entry name" value="Ribonuclease H-like superfamily/Ribonuclease H"/>
    <property type="match status" value="1"/>
</dbReference>
<comment type="similarity">
    <text evidence="1 16">Belongs to the DNA polymerase type-A family.</text>
</comment>
<dbReference type="CDD" id="cd08637">
    <property type="entry name" value="DNA_pol_A_pol_I_C"/>
    <property type="match status" value="1"/>
</dbReference>
<dbReference type="SMART" id="SM00482">
    <property type="entry name" value="POLAc"/>
    <property type="match status" value="1"/>
</dbReference>
<dbReference type="InterPro" id="IPR036397">
    <property type="entry name" value="RNaseH_sf"/>
</dbReference>
<comment type="catalytic activity">
    <reaction evidence="14 16">
        <text>DNA(n) + a 2'-deoxyribonucleoside 5'-triphosphate = DNA(n+1) + diphosphate</text>
        <dbReference type="Rhea" id="RHEA:22508"/>
        <dbReference type="Rhea" id="RHEA-COMP:17339"/>
        <dbReference type="Rhea" id="RHEA-COMP:17340"/>
        <dbReference type="ChEBI" id="CHEBI:33019"/>
        <dbReference type="ChEBI" id="CHEBI:61560"/>
        <dbReference type="ChEBI" id="CHEBI:173112"/>
        <dbReference type="EC" id="2.7.7.7"/>
    </reaction>
</comment>
<evidence type="ECO:0000256" key="9">
    <source>
        <dbReference type="ARBA" id="ARBA00022801"/>
    </source>
</evidence>
<dbReference type="NCBIfam" id="NF004397">
    <property type="entry name" value="PRK05755.1"/>
    <property type="match status" value="1"/>
</dbReference>
<dbReference type="InterPro" id="IPR018320">
    <property type="entry name" value="DNA_polymerase_1"/>
</dbReference>
<keyword evidence="6 16" id="KW-0235">DNA replication</keyword>
<dbReference type="Pfam" id="PF02739">
    <property type="entry name" value="5_3_exonuc_N"/>
    <property type="match status" value="1"/>
</dbReference>
<feature type="domain" description="5'-3' exonuclease" evidence="17">
    <location>
        <begin position="3"/>
        <end position="262"/>
    </location>
</feature>
<dbReference type="InterPro" id="IPR001098">
    <property type="entry name" value="DNA-dir_DNA_pol_A_palm_dom"/>
</dbReference>
<keyword evidence="13 16" id="KW-0234">DNA repair</keyword>
<dbReference type="PRINTS" id="PR00868">
    <property type="entry name" value="DNAPOLI"/>
</dbReference>
<organism evidence="19 20">
    <name type="scientific">Eubacterium maltosivorans</name>
    <dbReference type="NCBI Taxonomy" id="2041044"/>
    <lineage>
        <taxon>Bacteria</taxon>
        <taxon>Bacillati</taxon>
        <taxon>Bacillota</taxon>
        <taxon>Clostridia</taxon>
        <taxon>Eubacteriales</taxon>
        <taxon>Eubacteriaceae</taxon>
        <taxon>Eubacterium</taxon>
    </lineage>
</organism>
<dbReference type="SMART" id="SM00279">
    <property type="entry name" value="HhH2"/>
    <property type="match status" value="1"/>
</dbReference>
<comment type="subunit">
    <text evidence="16">Single-chain monomer with multiple functions.</text>
</comment>
<evidence type="ECO:0000256" key="16">
    <source>
        <dbReference type="RuleBase" id="RU004460"/>
    </source>
</evidence>
<dbReference type="Gene3D" id="3.40.50.1010">
    <property type="entry name" value="5'-nuclease"/>
    <property type="match status" value="1"/>
</dbReference>
<evidence type="ECO:0000256" key="8">
    <source>
        <dbReference type="ARBA" id="ARBA00022763"/>
    </source>
</evidence>
<keyword evidence="10 16" id="KW-0269">Exonuclease</keyword>
<evidence type="ECO:0000256" key="11">
    <source>
        <dbReference type="ARBA" id="ARBA00022932"/>
    </source>
</evidence>
<dbReference type="InterPro" id="IPR002421">
    <property type="entry name" value="5-3_exonuclease"/>
</dbReference>
<dbReference type="SUPFAM" id="SSF88723">
    <property type="entry name" value="PIN domain-like"/>
    <property type="match status" value="1"/>
</dbReference>
<dbReference type="FunFam" id="3.40.50.1010:FF:000001">
    <property type="entry name" value="DNA polymerase I"/>
    <property type="match status" value="1"/>
</dbReference>
<gene>
    <name evidence="16" type="primary">polA</name>
    <name evidence="19" type="ORF">CPZ25_017525</name>
</gene>
<keyword evidence="12 16" id="KW-0238">DNA-binding</keyword>
<dbReference type="Pfam" id="PF01367">
    <property type="entry name" value="5_3_exonuc"/>
    <property type="match status" value="1"/>
</dbReference>
<evidence type="ECO:0000256" key="4">
    <source>
        <dbReference type="ARBA" id="ARBA00022679"/>
    </source>
</evidence>
<dbReference type="InterPro" id="IPR054690">
    <property type="entry name" value="DNA_polI_exonuclease"/>
</dbReference>
<dbReference type="FunFam" id="1.20.1060.10:FF:000001">
    <property type="entry name" value="DNA polymerase I"/>
    <property type="match status" value="1"/>
</dbReference>
<accession>A0A4P9CBY3</accession>
<dbReference type="Pfam" id="PF00476">
    <property type="entry name" value="DNA_pol_A"/>
    <property type="match status" value="1"/>
</dbReference>